<evidence type="ECO:0000313" key="1">
    <source>
        <dbReference type="EMBL" id="EFA84958.1"/>
    </source>
</evidence>
<organism evidence="1 2">
    <name type="scientific">Heterostelium pallidum (strain ATCC 26659 / Pp 5 / PN500)</name>
    <name type="common">Cellular slime mold</name>
    <name type="synonym">Polysphondylium pallidum</name>
    <dbReference type="NCBI Taxonomy" id="670386"/>
    <lineage>
        <taxon>Eukaryota</taxon>
        <taxon>Amoebozoa</taxon>
        <taxon>Evosea</taxon>
        <taxon>Eumycetozoa</taxon>
        <taxon>Dictyostelia</taxon>
        <taxon>Acytosteliales</taxon>
        <taxon>Acytosteliaceae</taxon>
        <taxon>Heterostelium</taxon>
    </lineage>
</organism>
<dbReference type="AlphaFoldDB" id="D3B0Y4"/>
<dbReference type="EMBL" id="ADBJ01000008">
    <property type="protein sequence ID" value="EFA84958.1"/>
    <property type="molecule type" value="Genomic_DNA"/>
</dbReference>
<proteinExistence type="predicted"/>
<evidence type="ECO:0000313" key="2">
    <source>
        <dbReference type="Proteomes" id="UP000001396"/>
    </source>
</evidence>
<reference evidence="1 2" key="1">
    <citation type="journal article" date="2011" name="Genome Res.">
        <title>Phylogeny-wide analysis of social amoeba genomes highlights ancient origins for complex intercellular communication.</title>
        <authorList>
            <person name="Heidel A.J."/>
            <person name="Lawal H.M."/>
            <person name="Felder M."/>
            <person name="Schilde C."/>
            <person name="Helps N.R."/>
            <person name="Tunggal B."/>
            <person name="Rivero F."/>
            <person name="John U."/>
            <person name="Schleicher M."/>
            <person name="Eichinger L."/>
            <person name="Platzer M."/>
            <person name="Noegel A.A."/>
            <person name="Schaap P."/>
            <person name="Gloeckner G."/>
        </authorList>
    </citation>
    <scope>NUCLEOTIDE SEQUENCE [LARGE SCALE GENOMIC DNA]</scope>
    <source>
        <strain evidence="2">ATCC 26659 / Pp 5 / PN500</strain>
    </source>
</reference>
<gene>
    <name evidence="1" type="ORF">PPL_01951</name>
</gene>
<protein>
    <submittedName>
        <fullName evidence="1">Uncharacterized protein</fullName>
    </submittedName>
</protein>
<dbReference type="RefSeq" id="XP_020437068.1">
    <property type="nucleotide sequence ID" value="XM_020572951.1"/>
</dbReference>
<keyword evidence="2" id="KW-1185">Reference proteome</keyword>
<sequence>MTDMNNNVGSTTTTENNYNRPCLPATLAQLFQMTNYDDKSPDYAEIVAHVLNKPVYKESTYVSNNSDTNSNPTKKYNALVTVSDHTLSKQNLTHTLPYQAVDQFQQNTYYRFIIRITSKKTDNGATNYYWAIQHFRTVEPDYITYHILRTITAHQRLGNPELTAVMNKIGADNLNIVLATLINSDYVVKAQPGETDILYSIKLQ</sequence>
<dbReference type="Proteomes" id="UP000001396">
    <property type="component" value="Unassembled WGS sequence"/>
</dbReference>
<accession>D3B0Y4</accession>
<comment type="caution">
    <text evidence="1">The sequence shown here is derived from an EMBL/GenBank/DDBJ whole genome shotgun (WGS) entry which is preliminary data.</text>
</comment>
<dbReference type="InParanoid" id="D3B0Y4"/>
<name>D3B0Y4_HETP5</name>
<dbReference type="GeneID" id="31357477"/>